<dbReference type="KEGG" id="fpl:Ferp_1652"/>
<organism evidence="1 2">
    <name type="scientific">Ferroglobus placidus (strain DSM 10642 / AEDII12DO)</name>
    <dbReference type="NCBI Taxonomy" id="589924"/>
    <lineage>
        <taxon>Archaea</taxon>
        <taxon>Methanobacteriati</taxon>
        <taxon>Methanobacteriota</taxon>
        <taxon>Archaeoglobi</taxon>
        <taxon>Archaeoglobales</taxon>
        <taxon>Archaeoglobaceae</taxon>
        <taxon>Ferroglobus</taxon>
    </lineage>
</organism>
<dbReference type="RefSeq" id="WP_012966139.1">
    <property type="nucleotide sequence ID" value="NC_013849.1"/>
</dbReference>
<dbReference type="GeneID" id="8779176"/>
<name>D3RZ86_FERPA</name>
<dbReference type="PaxDb" id="589924-Ferp_1652"/>
<reference evidence="1 2" key="2">
    <citation type="journal article" date="2011" name="Stand. Genomic Sci.">
        <title>Complete genome sequence of Ferroglobus placidus AEDII12DO.</title>
        <authorList>
            <person name="Anderson I."/>
            <person name="Risso C."/>
            <person name="Holmes D."/>
            <person name="Lucas S."/>
            <person name="Copeland A."/>
            <person name="Lapidus A."/>
            <person name="Cheng J.F."/>
            <person name="Bruce D."/>
            <person name="Goodwin L."/>
            <person name="Pitluck S."/>
            <person name="Saunders E."/>
            <person name="Brettin T."/>
            <person name="Detter J.C."/>
            <person name="Han C."/>
            <person name="Tapia R."/>
            <person name="Larimer F."/>
            <person name="Land M."/>
            <person name="Hauser L."/>
            <person name="Woyke T."/>
            <person name="Lovley D."/>
            <person name="Kyrpides N."/>
            <person name="Ivanova N."/>
        </authorList>
    </citation>
    <scope>NUCLEOTIDE SEQUENCE [LARGE SCALE GENOMIC DNA]</scope>
    <source>
        <strain evidence="2">DSM 10642 / AEDII12DO</strain>
    </source>
</reference>
<proteinExistence type="predicted"/>
<dbReference type="Proteomes" id="UP000002613">
    <property type="component" value="Chromosome"/>
</dbReference>
<dbReference type="OrthoDB" id="275578at2157"/>
<dbReference type="STRING" id="589924.Ferp_1652"/>
<reference evidence="2" key="1">
    <citation type="submission" date="2010-02" db="EMBL/GenBank/DDBJ databases">
        <title>Complete sequence of Ferroglobus placidus DSM 10642.</title>
        <authorList>
            <consortium name="US DOE Joint Genome Institute"/>
            <person name="Lucas S."/>
            <person name="Copeland A."/>
            <person name="Lapidus A."/>
            <person name="Cheng J.-F."/>
            <person name="Bruce D."/>
            <person name="Goodwin L."/>
            <person name="Pitluck S."/>
            <person name="Saunders E."/>
            <person name="Brettin T."/>
            <person name="Detter J.C."/>
            <person name="Han C."/>
            <person name="Tapia R."/>
            <person name="Larimer F."/>
            <person name="Land M."/>
            <person name="Hauser L."/>
            <person name="Kyrpides N."/>
            <person name="Ivanova N."/>
            <person name="Holmes D."/>
            <person name="Lovley D."/>
            <person name="Kyrpides N."/>
            <person name="Anderson I.J."/>
            <person name="Woyke T."/>
        </authorList>
    </citation>
    <scope>NUCLEOTIDE SEQUENCE [LARGE SCALE GENOMIC DNA]</scope>
    <source>
        <strain evidence="2">DSM 10642 / AEDII12DO</strain>
    </source>
</reference>
<keyword evidence="2" id="KW-1185">Reference proteome</keyword>
<dbReference type="EMBL" id="CP001899">
    <property type="protein sequence ID" value="ADC65799.1"/>
    <property type="molecule type" value="Genomic_DNA"/>
</dbReference>
<dbReference type="HOGENOM" id="CLU_726853_0_0_2"/>
<dbReference type="AlphaFoldDB" id="D3RZ86"/>
<protein>
    <submittedName>
        <fullName evidence="1">Uncharacterized protein</fullName>
    </submittedName>
</protein>
<accession>D3RZ86</accession>
<evidence type="ECO:0000313" key="1">
    <source>
        <dbReference type="EMBL" id="ADC65799.1"/>
    </source>
</evidence>
<sequence length="380" mass="43753">MLKIEVVREDEKTFYSHKKVKIRGKSFKTPIKAINLRYFKSDIKLNWEEYVGEVYKTFTKEKLIELVSGKVESRDRLNKDIKRALHNVPSKSTPIIFVPALKTFEVTDSELDFIRDTESVFDFYVPPTVERVHKVATVKDIERYFSIVESFLEKAEGSKQRKPIMGLIPITLPPVKISELLDLYFEHGIKAFCLDFAGRTPFTHYQQISQIQNLLHQKDVDAFIYSVNVNIGKPSKKSSEILAQDVLSFGLGLDAIADNHLGTRDYGVEEKISDLRLFNKDDYAYQKVGLKEVEEIYPEDTAVPLKTLTSQSKKKRMAAQKLFNYEQIGIETERVRIALEEDVLKYVSNKRLVANSSKLKILTKVKQLKSVDLISFLKSL</sequence>
<gene>
    <name evidence="1" type="ordered locus">Ferp_1652</name>
</gene>
<evidence type="ECO:0000313" key="2">
    <source>
        <dbReference type="Proteomes" id="UP000002613"/>
    </source>
</evidence>
<dbReference type="eggNOG" id="arCOG06861">
    <property type="taxonomic scope" value="Archaea"/>
</dbReference>